<evidence type="ECO:0000256" key="3">
    <source>
        <dbReference type="ARBA" id="ARBA00022729"/>
    </source>
</evidence>
<evidence type="ECO:0000256" key="2">
    <source>
        <dbReference type="ARBA" id="ARBA00022448"/>
    </source>
</evidence>
<dbReference type="PANTHER" id="PTHR34596">
    <property type="entry name" value="CHITOPORIN"/>
    <property type="match status" value="1"/>
</dbReference>
<dbReference type="Pfam" id="PF03573">
    <property type="entry name" value="OprD"/>
    <property type="match status" value="1"/>
</dbReference>
<evidence type="ECO:0000256" key="4">
    <source>
        <dbReference type="SAM" id="SignalP"/>
    </source>
</evidence>
<dbReference type="InterPro" id="IPR023614">
    <property type="entry name" value="Porin_dom_sf"/>
</dbReference>
<evidence type="ECO:0000313" key="5">
    <source>
        <dbReference type="EMBL" id="NWE13720.1"/>
    </source>
</evidence>
<accession>A0A7Y8EFH1</accession>
<dbReference type="InterPro" id="IPR005318">
    <property type="entry name" value="OM_porin_bac"/>
</dbReference>
<proteinExistence type="inferred from homology"/>
<keyword evidence="3 4" id="KW-0732">Signal</keyword>
<evidence type="ECO:0000313" key="6">
    <source>
        <dbReference type="Proteomes" id="UP000531950"/>
    </source>
</evidence>
<dbReference type="Proteomes" id="UP000531950">
    <property type="component" value="Unassembled WGS sequence"/>
</dbReference>
<dbReference type="AlphaFoldDB" id="A0A7Y8EFH1"/>
<organism evidence="5 6">
    <name type="scientific">Pseudomonas yamanorum</name>
    <dbReference type="NCBI Taxonomy" id="515393"/>
    <lineage>
        <taxon>Bacteria</taxon>
        <taxon>Pseudomonadati</taxon>
        <taxon>Pseudomonadota</taxon>
        <taxon>Gammaproteobacteria</taxon>
        <taxon>Pseudomonadales</taxon>
        <taxon>Pseudomonadaceae</taxon>
        <taxon>Pseudomonas</taxon>
    </lineage>
</organism>
<evidence type="ECO:0000256" key="1">
    <source>
        <dbReference type="ARBA" id="ARBA00009075"/>
    </source>
</evidence>
<name>A0A7Y8EFH1_9PSED</name>
<feature type="chain" id="PRO_5031299270" evidence="4">
    <location>
        <begin position="23"/>
        <end position="441"/>
    </location>
</feature>
<reference evidence="5 6" key="1">
    <citation type="submission" date="2020-04" db="EMBL/GenBank/DDBJ databases">
        <title>Molecular characterization of pseudomonads from Agaricus bisporus reveal novel blotch 2 pathogens in Western Europe.</title>
        <authorList>
            <person name="Taparia T."/>
            <person name="Krijger M."/>
            <person name="Haynes E."/>
            <person name="Elpinstone J.G."/>
            <person name="Noble R."/>
            <person name="Van Der Wolf J."/>
        </authorList>
    </citation>
    <scope>NUCLEOTIDE SEQUENCE [LARGE SCALE GENOMIC DNA]</scope>
    <source>
        <strain evidence="5 6">IPO3782</strain>
    </source>
</reference>
<dbReference type="GO" id="GO:0015288">
    <property type="term" value="F:porin activity"/>
    <property type="evidence" value="ECO:0007669"/>
    <property type="project" value="TreeGrafter"/>
</dbReference>
<keyword evidence="2" id="KW-0813">Transport</keyword>
<comment type="similarity">
    <text evidence="1">Belongs to the outer membrane porin (Opr) (TC 1.B.25) family.</text>
</comment>
<sequence>MVKQWSLLALVISSSLSQVALAESVTDQADAKGFVDGSSLTGVARNYYLNRNREEGRADQRDWTQGVMANYISGFTQGTIGFGVDAYAYGGLKLDSQRKYANTGNLPLDRNGDPQDAYGSLGGALKLRISKTQLKYGEMQPTAPVFAVGGVGLLDQTATGFDLTSNEIAGLNLEAGHFTATNGGDTTNHEHDIFATYANVATKSASFVGGKYTFTPDLSATVYAGELQDVWRQYYTNLNYVMPLSNGQSVTLDGNLYRTLDTGSANAGTINTTAYSLAAAYSFLQAHTLTLSFQKIDGNEPFDYIGAGDNGAAAAGDSILLANSVQWSDFNGPGEASWALRYDLNMAPYGVPGLSFMSRYINGSDIDGSHTPANSAYLGAYGDGAKEHETDVEVKYVVQSGPAKNLAFRLRQAYHTGSSESGSGGDVNDTRLIVNYPFSIL</sequence>
<gene>
    <name evidence="5" type="ORF">HX822_12300</name>
</gene>
<dbReference type="EMBL" id="JACARG010000021">
    <property type="protein sequence ID" value="NWE13720.1"/>
    <property type="molecule type" value="Genomic_DNA"/>
</dbReference>
<dbReference type="GO" id="GO:0016020">
    <property type="term" value="C:membrane"/>
    <property type="evidence" value="ECO:0007669"/>
    <property type="project" value="InterPro"/>
</dbReference>
<feature type="signal peptide" evidence="4">
    <location>
        <begin position="1"/>
        <end position="22"/>
    </location>
</feature>
<dbReference type="PANTHER" id="PTHR34596:SF2">
    <property type="entry name" value="CHITOPORIN"/>
    <property type="match status" value="1"/>
</dbReference>
<dbReference type="Gene3D" id="2.40.160.10">
    <property type="entry name" value="Porin"/>
    <property type="match status" value="1"/>
</dbReference>
<dbReference type="RefSeq" id="WP_177077704.1">
    <property type="nucleotide sequence ID" value="NZ_JACARG010000021.1"/>
</dbReference>
<protein>
    <submittedName>
        <fullName evidence="5">OprD family porin</fullName>
    </submittedName>
</protein>
<comment type="caution">
    <text evidence="5">The sequence shown here is derived from an EMBL/GenBank/DDBJ whole genome shotgun (WGS) entry which is preliminary data.</text>
</comment>